<dbReference type="InterPro" id="IPR013320">
    <property type="entry name" value="ConA-like_dom_sf"/>
</dbReference>
<name>A0A6C0ESS2_9ZZZZ</name>
<reference evidence="2" key="1">
    <citation type="journal article" date="2020" name="Nature">
        <title>Giant virus diversity and host interactions through global metagenomics.</title>
        <authorList>
            <person name="Schulz F."/>
            <person name="Roux S."/>
            <person name="Paez-Espino D."/>
            <person name="Jungbluth S."/>
            <person name="Walsh D.A."/>
            <person name="Denef V.J."/>
            <person name="McMahon K.D."/>
            <person name="Konstantinidis K.T."/>
            <person name="Eloe-Fadrosh E.A."/>
            <person name="Kyrpides N.C."/>
            <person name="Woyke T."/>
        </authorList>
    </citation>
    <scope>NUCLEOTIDE SEQUENCE</scope>
    <source>
        <strain evidence="2">GVMAG-M-3300009159-65</strain>
    </source>
</reference>
<accession>A0A6C0ESS2</accession>
<organism evidence="2">
    <name type="scientific">viral metagenome</name>
    <dbReference type="NCBI Taxonomy" id="1070528"/>
    <lineage>
        <taxon>unclassified sequences</taxon>
        <taxon>metagenomes</taxon>
        <taxon>organismal metagenomes</taxon>
    </lineage>
</organism>
<dbReference type="SUPFAM" id="SSF49899">
    <property type="entry name" value="Concanavalin A-like lectins/glucanases"/>
    <property type="match status" value="1"/>
</dbReference>
<dbReference type="Gene3D" id="2.60.120.200">
    <property type="match status" value="1"/>
</dbReference>
<feature type="transmembrane region" description="Helical" evidence="1">
    <location>
        <begin position="73"/>
        <end position="97"/>
    </location>
</feature>
<evidence type="ECO:0000256" key="1">
    <source>
        <dbReference type="SAM" id="Phobius"/>
    </source>
</evidence>
<sequence length="496" mass="57302">MYEGFLIVYVILFIGGYYLFYFSSFAFYIKLPLIISFFVIVSYVSYVLGKIWQNPSLEIKETLKRVFSIYGKFLLMMIGVMVICVLLYKILMGTLIFSLSKSLWFTMGLIILILALIKGTFYDQEEDQSEIVSLLKDIIFYIPCLLTDSIEYIKQDYLITPSTTIIVFILIVIYLFFFLIMPKIMNIGDGYSLITDPQKLNENVLSISTDEINSILLKNKSSYDKSIYSATNEFKYNIKDISNVVVAEAPHYPYDELTAKFIGSKDYVKENFTSIQATDANINLNFNKPTIDLSANLQKNPQNFDYYKEIQKNPTVQKVEKGIYNFYSGFEAVRETIFSSPFNKIDYIGPYISSYGLSFWVYFNTLKPLKGIDTIMSFGLKPSLLFDHKHNELIIKATDTSNNSEILYKTKEILFQRWNHFVVNFDDSKLSLFINNNLVGFYNTNPIIQSDDLLTVGSTKNNNVGAVCNFKYYKNPLQLNKIASIYKKYNKKDPPI</sequence>
<dbReference type="AlphaFoldDB" id="A0A6C0ESS2"/>
<keyword evidence="1" id="KW-0812">Transmembrane</keyword>
<feature type="transmembrane region" description="Helical" evidence="1">
    <location>
        <begin position="103"/>
        <end position="122"/>
    </location>
</feature>
<evidence type="ECO:0000313" key="2">
    <source>
        <dbReference type="EMBL" id="QHT32234.1"/>
    </source>
</evidence>
<feature type="transmembrane region" description="Helical" evidence="1">
    <location>
        <begin position="33"/>
        <end position="52"/>
    </location>
</feature>
<keyword evidence="1" id="KW-0472">Membrane</keyword>
<dbReference type="Pfam" id="PF13385">
    <property type="entry name" value="Laminin_G_3"/>
    <property type="match status" value="1"/>
</dbReference>
<dbReference type="EMBL" id="MN738933">
    <property type="protein sequence ID" value="QHT32234.1"/>
    <property type="molecule type" value="Genomic_DNA"/>
</dbReference>
<feature type="transmembrane region" description="Helical" evidence="1">
    <location>
        <begin position="7"/>
        <end position="27"/>
    </location>
</feature>
<proteinExistence type="predicted"/>
<feature type="transmembrane region" description="Helical" evidence="1">
    <location>
        <begin position="159"/>
        <end position="180"/>
    </location>
</feature>
<keyword evidence="1" id="KW-1133">Transmembrane helix</keyword>
<protein>
    <submittedName>
        <fullName evidence="2">Uncharacterized protein</fullName>
    </submittedName>
</protein>